<accession>A0A8H6YVU4</accession>
<dbReference type="OrthoDB" id="771136at2759"/>
<name>A0A8H6YVU4_9AGAR</name>
<keyword evidence="1" id="KW-0326">Glycosidase</keyword>
<proteinExistence type="predicted"/>
<dbReference type="AlphaFoldDB" id="A0A8H6YVU4"/>
<protein>
    <submittedName>
        <fullName evidence="1">Six-hairpin glycosidase</fullName>
    </submittedName>
</protein>
<dbReference type="Proteomes" id="UP000620124">
    <property type="component" value="Unassembled WGS sequence"/>
</dbReference>
<evidence type="ECO:0000313" key="1">
    <source>
        <dbReference type="EMBL" id="KAF7365857.1"/>
    </source>
</evidence>
<evidence type="ECO:0000313" key="2">
    <source>
        <dbReference type="Proteomes" id="UP000620124"/>
    </source>
</evidence>
<gene>
    <name evidence="1" type="ORF">MVEN_00460100</name>
</gene>
<keyword evidence="2" id="KW-1185">Reference proteome</keyword>
<keyword evidence="1" id="KW-0378">Hydrolase</keyword>
<organism evidence="1 2">
    <name type="scientific">Mycena venus</name>
    <dbReference type="NCBI Taxonomy" id="2733690"/>
    <lineage>
        <taxon>Eukaryota</taxon>
        <taxon>Fungi</taxon>
        <taxon>Dikarya</taxon>
        <taxon>Basidiomycota</taxon>
        <taxon>Agaricomycotina</taxon>
        <taxon>Agaricomycetes</taxon>
        <taxon>Agaricomycetidae</taxon>
        <taxon>Agaricales</taxon>
        <taxon>Marasmiineae</taxon>
        <taxon>Mycenaceae</taxon>
        <taxon>Mycena</taxon>
    </lineage>
</organism>
<dbReference type="EMBL" id="JACAZI010000003">
    <property type="protein sequence ID" value="KAF7365857.1"/>
    <property type="molecule type" value="Genomic_DNA"/>
</dbReference>
<sequence length="171" mass="18351">MPCIRPFPGSISIVYVPNLWVIPCNASVNVVATFGGQDFPIRPLDLTDIQVITSPDGRRNYTMCTASWTEFAFGRGCGRRFFRVFSETLSQYPFLQMLPQANSTTAADAIAIRTALMANMCPELAPVELQEIMDGTILSGNTGTPALNSTASAVASLSLVGAIPVAVMPFL</sequence>
<dbReference type="GO" id="GO:0016798">
    <property type="term" value="F:hydrolase activity, acting on glycosyl bonds"/>
    <property type="evidence" value="ECO:0007669"/>
    <property type="project" value="UniProtKB-KW"/>
</dbReference>
<comment type="caution">
    <text evidence="1">The sequence shown here is derived from an EMBL/GenBank/DDBJ whole genome shotgun (WGS) entry which is preliminary data.</text>
</comment>
<reference evidence="1" key="1">
    <citation type="submission" date="2020-05" db="EMBL/GenBank/DDBJ databases">
        <title>Mycena genomes resolve the evolution of fungal bioluminescence.</title>
        <authorList>
            <person name="Tsai I.J."/>
        </authorList>
    </citation>
    <scope>NUCLEOTIDE SEQUENCE</scope>
    <source>
        <strain evidence="1">CCC161011</strain>
    </source>
</reference>